<evidence type="ECO:0000256" key="2">
    <source>
        <dbReference type="SAM" id="MobiDB-lite"/>
    </source>
</evidence>
<evidence type="ECO:0000256" key="1">
    <source>
        <dbReference type="PROSITE-ProRule" id="PRU00325"/>
    </source>
</evidence>
<reference evidence="4" key="1">
    <citation type="submission" date="2021-02" db="EMBL/GenBank/DDBJ databases">
        <authorList>
            <person name="Nowell W R."/>
        </authorList>
    </citation>
    <scope>NUCLEOTIDE SEQUENCE</scope>
    <source>
        <strain evidence="4">Ploen Becks lab</strain>
    </source>
</reference>
<dbReference type="PANTHER" id="PTHR31569">
    <property type="entry name" value="SWIM-TYPE DOMAIN-CONTAINING PROTEIN"/>
    <property type="match status" value="1"/>
</dbReference>
<evidence type="ECO:0000259" key="3">
    <source>
        <dbReference type="PROSITE" id="PS50966"/>
    </source>
</evidence>
<proteinExistence type="predicted"/>
<dbReference type="GO" id="GO:0008270">
    <property type="term" value="F:zinc ion binding"/>
    <property type="evidence" value="ECO:0007669"/>
    <property type="project" value="UniProtKB-KW"/>
</dbReference>
<feature type="compositionally biased region" description="Low complexity" evidence="2">
    <location>
        <begin position="598"/>
        <end position="617"/>
    </location>
</feature>
<dbReference type="Pfam" id="PF21056">
    <property type="entry name" value="ZSWIM1-3_RNaseH-like"/>
    <property type="match status" value="1"/>
</dbReference>
<name>A0A814P4W5_9BILA</name>
<keyword evidence="1" id="KW-0479">Metal-binding</keyword>
<dbReference type="InterPro" id="IPR048324">
    <property type="entry name" value="ZSWIM1-3_RNaseH-like"/>
</dbReference>
<comment type="caution">
    <text evidence="4">The sequence shown here is derived from an EMBL/GenBank/DDBJ whole genome shotgun (WGS) entry which is preliminary data.</text>
</comment>
<dbReference type="AlphaFoldDB" id="A0A814P4W5"/>
<keyword evidence="5" id="KW-1185">Reference proteome</keyword>
<dbReference type="InterPro" id="IPR007527">
    <property type="entry name" value="Znf_SWIM"/>
</dbReference>
<keyword evidence="1" id="KW-0862">Zinc</keyword>
<feature type="compositionally biased region" description="Basic and acidic residues" evidence="2">
    <location>
        <begin position="665"/>
        <end position="674"/>
    </location>
</feature>
<feature type="region of interest" description="Disordered" evidence="2">
    <location>
        <begin position="636"/>
        <end position="674"/>
    </location>
</feature>
<feature type="region of interest" description="Disordered" evidence="2">
    <location>
        <begin position="598"/>
        <end position="618"/>
    </location>
</feature>
<sequence length="703" mass="81704">MYVLTKCNLVHENHPISKEIFMHHPTQRKLTAQEQKEALEMYKANGDVKLIAQTMSQKTGKVVLTKDIHNVKTKFSENGEINRLQTIINQRIEFDKQDNFVFGENEEESKIYMIFYQNKQMKDMYIKYPEILFIDGTYSLNRNNYPLYLFVVRDSNGNGQIVGFAIIAYERIHFLNTIFQCFADNQDVSATKAVMIDKDLTEWMLLKHHFISADIYLCKFHCIKIFERVLKNKSLLEHLTVMLESKTEHASSEAYKTIQSILETDSRDKEYLQKNWFDCQEMWVKHLRSGKFTCDSDTNNYVETLNKSLKTFIKKNTTLDQCLDGVFNLLNFMEKQMNYKTYKQMTSITINHKKNQDEIYSIINRVCTPFASKIVTEQYELSINNQYKIEEFDDLIKLISKFSYNLKFDKVSGQFSCDCFDFSTNNLPCRHVLYVRKYKNLPIVEPNMICERWKHVVFRSTITSETDSSNLIVNSNGRRTIQMQNMNRIASTRSDFLSPTKTRFIECKRILNRLGEIVSRDSEDTYNYRLQTLLQITDLWEKNETFTIKPIQEVNQLNQRVIVNNDDLSRYESLINAEDIDSNVSANHDSNSNSFLCSTATTSSQSSSTTNSLPTSSQDIQSGCFVKINLNGRSLVKSAPKRGAPTKAQRKRKAKDSKSNQNKKSRCEMDKVVDQDDNSIDESTSICKICDENVSKNSLVCCV</sequence>
<keyword evidence="1" id="KW-0863">Zinc-finger</keyword>
<dbReference type="OrthoDB" id="124789at2759"/>
<gene>
    <name evidence="4" type="ORF">OXX778_LOCUS21051</name>
</gene>
<dbReference type="PANTHER" id="PTHR31569:SF4">
    <property type="entry name" value="SWIM-TYPE DOMAIN-CONTAINING PROTEIN"/>
    <property type="match status" value="1"/>
</dbReference>
<dbReference type="Proteomes" id="UP000663879">
    <property type="component" value="Unassembled WGS sequence"/>
</dbReference>
<evidence type="ECO:0000313" key="5">
    <source>
        <dbReference type="Proteomes" id="UP000663879"/>
    </source>
</evidence>
<organism evidence="4 5">
    <name type="scientific">Brachionus calyciflorus</name>
    <dbReference type="NCBI Taxonomy" id="104777"/>
    <lineage>
        <taxon>Eukaryota</taxon>
        <taxon>Metazoa</taxon>
        <taxon>Spiralia</taxon>
        <taxon>Gnathifera</taxon>
        <taxon>Rotifera</taxon>
        <taxon>Eurotatoria</taxon>
        <taxon>Monogononta</taxon>
        <taxon>Pseudotrocha</taxon>
        <taxon>Ploima</taxon>
        <taxon>Brachionidae</taxon>
        <taxon>Brachionus</taxon>
    </lineage>
</organism>
<dbReference type="InterPro" id="IPR052579">
    <property type="entry name" value="Zinc_finger_SWIM"/>
</dbReference>
<feature type="domain" description="SWIM-type" evidence="3">
    <location>
        <begin position="402"/>
        <end position="440"/>
    </location>
</feature>
<dbReference type="EMBL" id="CAJNOC010007445">
    <property type="protein sequence ID" value="CAF1099015.1"/>
    <property type="molecule type" value="Genomic_DNA"/>
</dbReference>
<dbReference type="PROSITE" id="PS50966">
    <property type="entry name" value="ZF_SWIM"/>
    <property type="match status" value="1"/>
</dbReference>
<evidence type="ECO:0000313" key="4">
    <source>
        <dbReference type="EMBL" id="CAF1099015.1"/>
    </source>
</evidence>
<protein>
    <recommendedName>
        <fullName evidence="3">SWIM-type domain-containing protein</fullName>
    </recommendedName>
</protein>
<feature type="non-terminal residue" evidence="4">
    <location>
        <position position="703"/>
    </location>
</feature>
<accession>A0A814P4W5</accession>